<dbReference type="GeneID" id="25476062"/>
<dbReference type="EMBL" id="HG725607">
    <property type="protein sequence ID" value="CDJ68857.1"/>
    <property type="molecule type" value="Genomic_DNA"/>
</dbReference>
<dbReference type="VEuPathDB" id="ToxoDB:ENH_00059220"/>
<feature type="region of interest" description="Disordered" evidence="1">
    <location>
        <begin position="1"/>
        <end position="66"/>
    </location>
</feature>
<protein>
    <submittedName>
        <fullName evidence="3">Uncharacterized protein</fullName>
    </submittedName>
</protein>
<feature type="region of interest" description="Disordered" evidence="1">
    <location>
        <begin position="81"/>
        <end position="137"/>
    </location>
</feature>
<proteinExistence type="predicted"/>
<organism evidence="3 4">
    <name type="scientific">Eimeria necatrix</name>
    <dbReference type="NCBI Taxonomy" id="51315"/>
    <lineage>
        <taxon>Eukaryota</taxon>
        <taxon>Sar</taxon>
        <taxon>Alveolata</taxon>
        <taxon>Apicomplexa</taxon>
        <taxon>Conoidasida</taxon>
        <taxon>Coccidia</taxon>
        <taxon>Eucoccidiorida</taxon>
        <taxon>Eimeriorina</taxon>
        <taxon>Eimeriidae</taxon>
        <taxon>Eimeria</taxon>
    </lineage>
</organism>
<feature type="transmembrane region" description="Helical" evidence="2">
    <location>
        <begin position="208"/>
        <end position="227"/>
    </location>
</feature>
<keyword evidence="2" id="KW-1133">Transmembrane helix</keyword>
<dbReference type="Proteomes" id="UP000030754">
    <property type="component" value="Unassembled WGS sequence"/>
</dbReference>
<gene>
    <name evidence="3" type="ORF">ENH_00059220</name>
</gene>
<evidence type="ECO:0000256" key="1">
    <source>
        <dbReference type="SAM" id="MobiDB-lite"/>
    </source>
</evidence>
<evidence type="ECO:0000313" key="3">
    <source>
        <dbReference type="EMBL" id="CDJ68857.1"/>
    </source>
</evidence>
<feature type="compositionally biased region" description="Low complexity" evidence="1">
    <location>
        <begin position="81"/>
        <end position="110"/>
    </location>
</feature>
<feature type="compositionally biased region" description="Basic and acidic residues" evidence="1">
    <location>
        <begin position="115"/>
        <end position="132"/>
    </location>
</feature>
<dbReference type="OrthoDB" id="205403at2759"/>
<keyword evidence="4" id="KW-1185">Reference proteome</keyword>
<dbReference type="GO" id="GO:0005730">
    <property type="term" value="C:nucleolus"/>
    <property type="evidence" value="ECO:0007669"/>
    <property type="project" value="TreeGrafter"/>
</dbReference>
<sequence>MSGYETAVRGTLRLKRHSEAVAADEKKRRKKKKNKANNEEETGPAVADLPPELANDPEAVAAAAAIQEGKKPADALLSAKDSAAAGAADAGSEAAAPPEDASAAAQTSAQDEGEEGLKTRTDSRSRSRDPSRPSDAADDLEAFIAEMNPRWTPAERAFYLARKAREAERIKKQLELTHRQRMEKFNKHLASLSEPAEAALSKCCCILFYRYIILCFISSVFLPFRLIRLRPTARRPRLTNGEESPHIHQAVG</sequence>
<keyword evidence="2" id="KW-0472">Membrane</keyword>
<accession>U6MX65</accession>
<dbReference type="PANTHER" id="PTHR13282:SF6">
    <property type="entry name" value="PROTEIN FAM32A"/>
    <property type="match status" value="1"/>
</dbReference>
<evidence type="ECO:0000313" key="4">
    <source>
        <dbReference type="Proteomes" id="UP000030754"/>
    </source>
</evidence>
<dbReference type="InterPro" id="IPR013865">
    <property type="entry name" value="FAM32A"/>
</dbReference>
<dbReference type="PANTHER" id="PTHR13282">
    <property type="entry name" value="PROTEIN FAM32A"/>
    <property type="match status" value="1"/>
</dbReference>
<reference evidence="3" key="1">
    <citation type="submission" date="2013-10" db="EMBL/GenBank/DDBJ databases">
        <title>Genomic analysis of the causative agents of coccidiosis in chickens.</title>
        <authorList>
            <person name="Reid A.J."/>
            <person name="Blake D."/>
            <person name="Billington K."/>
            <person name="Browne H."/>
            <person name="Dunn M."/>
            <person name="Hung S."/>
            <person name="Kawahara F."/>
            <person name="Miranda-Saavedra D."/>
            <person name="Mourier T."/>
            <person name="Nagra H."/>
            <person name="Otto T.D."/>
            <person name="Rawlings N."/>
            <person name="Sanchez A."/>
            <person name="Sanders M."/>
            <person name="Subramaniam C."/>
            <person name="Tay Y."/>
            <person name="Dear P."/>
            <person name="Doerig C."/>
            <person name="Gruber A."/>
            <person name="Parkinson J."/>
            <person name="Shirley M."/>
            <person name="Wan K.L."/>
            <person name="Berriman M."/>
            <person name="Tomley F."/>
            <person name="Pain A."/>
        </authorList>
    </citation>
    <scope>NUCLEOTIDE SEQUENCE [LARGE SCALE GENOMIC DNA]</scope>
    <source>
        <strain evidence="3">Houghton</strain>
    </source>
</reference>
<reference evidence="3" key="2">
    <citation type="submission" date="2013-10" db="EMBL/GenBank/DDBJ databases">
        <authorList>
            <person name="Aslett M."/>
        </authorList>
    </citation>
    <scope>NUCLEOTIDE SEQUENCE [LARGE SCALE GENOMIC DNA]</scope>
    <source>
        <strain evidence="3">Houghton</strain>
    </source>
</reference>
<dbReference type="RefSeq" id="XP_013437324.1">
    <property type="nucleotide sequence ID" value="XM_013581870.1"/>
</dbReference>
<feature type="compositionally biased region" description="Basic and acidic residues" evidence="1">
    <location>
        <begin position="17"/>
        <end position="26"/>
    </location>
</feature>
<evidence type="ECO:0000256" key="2">
    <source>
        <dbReference type="SAM" id="Phobius"/>
    </source>
</evidence>
<name>U6MX65_9EIME</name>
<keyword evidence="2" id="KW-0812">Transmembrane</keyword>
<dbReference type="AlphaFoldDB" id="U6MX65"/>